<dbReference type="EMBL" id="FLRE01000064">
    <property type="protein sequence ID" value="SBT33627.1"/>
    <property type="molecule type" value="Genomic_DNA"/>
</dbReference>
<accession>A0A1A8YNZ5</accession>
<dbReference type="PANTHER" id="PTHR21100:SF9">
    <property type="entry name" value="PREFOLDIN SUBUNIT 4"/>
    <property type="match status" value="1"/>
</dbReference>
<evidence type="ECO:0000256" key="3">
    <source>
        <dbReference type="SAM" id="Coils"/>
    </source>
</evidence>
<organism evidence="4 7">
    <name type="scientific">Plasmodium ovale wallikeri</name>
    <dbReference type="NCBI Taxonomy" id="864142"/>
    <lineage>
        <taxon>Eukaryota</taxon>
        <taxon>Sar</taxon>
        <taxon>Alveolata</taxon>
        <taxon>Apicomplexa</taxon>
        <taxon>Aconoidasida</taxon>
        <taxon>Haemosporida</taxon>
        <taxon>Plasmodiidae</taxon>
        <taxon>Plasmodium</taxon>
        <taxon>Plasmodium (Plasmodium)</taxon>
    </lineage>
</organism>
<dbReference type="PIRSF" id="PIRSF016477">
    <property type="entry name" value="Prefoldin_subunit_4"/>
    <property type="match status" value="1"/>
</dbReference>
<dbReference type="GO" id="GO:0051082">
    <property type="term" value="F:unfolded protein binding"/>
    <property type="evidence" value="ECO:0007669"/>
    <property type="project" value="InterPro"/>
</dbReference>
<dbReference type="GO" id="GO:0005737">
    <property type="term" value="C:cytoplasm"/>
    <property type="evidence" value="ECO:0007669"/>
    <property type="project" value="TreeGrafter"/>
</dbReference>
<keyword evidence="3" id="KW-0175">Coiled coil</keyword>
<dbReference type="InterPro" id="IPR002777">
    <property type="entry name" value="PFD_beta-like"/>
</dbReference>
<keyword evidence="2" id="KW-0143">Chaperone</keyword>
<evidence type="ECO:0000313" key="4">
    <source>
        <dbReference type="EMBL" id="SBT33256.1"/>
    </source>
</evidence>
<comment type="similarity">
    <text evidence="1">Belongs to the prefoldin subunit beta family.</text>
</comment>
<sequence>MANIRDAKYDLGLDMTVDDQKKIGKFTNLHYKQSLYEQKIKMLKESISNIDSSIDEASLVFDPNDVMLGIGTCLPRNSCAQEHVPVGEEHTIKQLSPFYAPSDCFFSVDTEYVEESLEQARNEEIKNLSKLELEYKNLVSEKKKLKTELYAKFGNRIDLN</sequence>
<dbReference type="Proteomes" id="UP000078555">
    <property type="component" value="Unassembled WGS sequence"/>
</dbReference>
<feature type="coiled-coil region" evidence="3">
    <location>
        <begin position="114"/>
        <end position="148"/>
    </location>
</feature>
<evidence type="ECO:0000256" key="2">
    <source>
        <dbReference type="ARBA" id="ARBA00023186"/>
    </source>
</evidence>
<evidence type="ECO:0000313" key="5">
    <source>
        <dbReference type="EMBL" id="SBT33627.1"/>
    </source>
</evidence>
<name>A0A1A8YNZ5_PLAOA</name>
<gene>
    <name evidence="4" type="ORF">POVWA1_016250</name>
    <name evidence="5" type="ORF">POVWA2_015750</name>
</gene>
<keyword evidence="7" id="KW-1185">Reference proteome</keyword>
<reference evidence="6 7" key="1">
    <citation type="submission" date="2016-05" db="EMBL/GenBank/DDBJ databases">
        <authorList>
            <person name="Naeem Raeece"/>
        </authorList>
    </citation>
    <scope>NUCLEOTIDE SEQUENCE [LARGE SCALE GENOMIC DNA]</scope>
</reference>
<proteinExistence type="inferred from homology"/>
<dbReference type="GO" id="GO:0006457">
    <property type="term" value="P:protein folding"/>
    <property type="evidence" value="ECO:0007669"/>
    <property type="project" value="InterPro"/>
</dbReference>
<dbReference type="EMBL" id="FLRD01000052">
    <property type="protein sequence ID" value="SBT33256.1"/>
    <property type="molecule type" value="Genomic_DNA"/>
</dbReference>
<evidence type="ECO:0000313" key="6">
    <source>
        <dbReference type="Proteomes" id="UP000078550"/>
    </source>
</evidence>
<dbReference type="Pfam" id="PF01920">
    <property type="entry name" value="Prefoldin_2"/>
    <property type="match status" value="2"/>
</dbReference>
<evidence type="ECO:0000256" key="1">
    <source>
        <dbReference type="ARBA" id="ARBA00008045"/>
    </source>
</evidence>
<evidence type="ECO:0000313" key="7">
    <source>
        <dbReference type="Proteomes" id="UP000078555"/>
    </source>
</evidence>
<dbReference type="PANTHER" id="PTHR21100">
    <property type="entry name" value="PREFOLDIN SUBUNIT 4"/>
    <property type="match status" value="1"/>
</dbReference>
<dbReference type="GO" id="GO:0016272">
    <property type="term" value="C:prefoldin complex"/>
    <property type="evidence" value="ECO:0007669"/>
    <property type="project" value="InterPro"/>
</dbReference>
<dbReference type="AlphaFoldDB" id="A0A1A8YNZ5"/>
<dbReference type="Proteomes" id="UP000078550">
    <property type="component" value="Unassembled WGS sequence"/>
</dbReference>
<protein>
    <submittedName>
        <fullName evidence="4">Prefoldin subunit 4, putative</fullName>
    </submittedName>
</protein>
<reference evidence="4" key="2">
    <citation type="submission" date="2016-05" db="EMBL/GenBank/DDBJ databases">
        <authorList>
            <person name="Lavstsen T."/>
            <person name="Jespersen J.S."/>
        </authorList>
    </citation>
    <scope>NUCLEOTIDE SEQUENCE [LARGE SCALE GENOMIC DNA]</scope>
</reference>
<dbReference type="InterPro" id="IPR016661">
    <property type="entry name" value="PFDN4"/>
</dbReference>